<keyword evidence="3" id="KW-0413">Isomerase</keyword>
<dbReference type="GO" id="GO:0016491">
    <property type="term" value="F:oxidoreductase activity"/>
    <property type="evidence" value="ECO:0007669"/>
    <property type="project" value="InterPro"/>
</dbReference>
<dbReference type="OrthoDB" id="1134224at2"/>
<dbReference type="GO" id="GO:0016853">
    <property type="term" value="F:isomerase activity"/>
    <property type="evidence" value="ECO:0007669"/>
    <property type="project" value="UniProtKB-KW"/>
</dbReference>
<dbReference type="EMBL" id="VNIA01000005">
    <property type="protein sequence ID" value="TYP97022.1"/>
    <property type="molecule type" value="Genomic_DNA"/>
</dbReference>
<evidence type="ECO:0000313" key="4">
    <source>
        <dbReference type="Proteomes" id="UP000323136"/>
    </source>
</evidence>
<proteinExistence type="predicted"/>
<dbReference type="Proteomes" id="UP000323136">
    <property type="component" value="Unassembled WGS sequence"/>
</dbReference>
<dbReference type="Pfam" id="PF08534">
    <property type="entry name" value="Redoxin"/>
    <property type="match status" value="1"/>
</dbReference>
<accession>A0A5S5DQA7</accession>
<evidence type="ECO:0000259" key="2">
    <source>
        <dbReference type="Pfam" id="PF08534"/>
    </source>
</evidence>
<reference evidence="3 4" key="1">
    <citation type="submission" date="2019-07" db="EMBL/GenBank/DDBJ databases">
        <title>Genomic Encyclopedia of Type Strains, Phase IV (KMG-IV): sequencing the most valuable type-strain genomes for metagenomic binning, comparative biology and taxonomic classification.</title>
        <authorList>
            <person name="Goeker M."/>
        </authorList>
    </citation>
    <scope>NUCLEOTIDE SEQUENCE [LARGE SCALE GENOMIC DNA]</scope>
    <source>
        <strain evidence="3 4">DSM 18961</strain>
    </source>
</reference>
<feature type="signal peptide" evidence="1">
    <location>
        <begin position="1"/>
        <end position="18"/>
    </location>
</feature>
<name>A0A5S5DQA7_9FLAO</name>
<keyword evidence="1" id="KW-0732">Signal</keyword>
<dbReference type="InterPro" id="IPR013740">
    <property type="entry name" value="Redoxin"/>
</dbReference>
<comment type="caution">
    <text evidence="3">The sequence shown here is derived from an EMBL/GenBank/DDBJ whole genome shotgun (WGS) entry which is preliminary data.</text>
</comment>
<organism evidence="3 4">
    <name type="scientific">Tenacibaculum adriaticum</name>
    <dbReference type="NCBI Taxonomy" id="413713"/>
    <lineage>
        <taxon>Bacteria</taxon>
        <taxon>Pseudomonadati</taxon>
        <taxon>Bacteroidota</taxon>
        <taxon>Flavobacteriia</taxon>
        <taxon>Flavobacteriales</taxon>
        <taxon>Flavobacteriaceae</taxon>
        <taxon>Tenacibaculum</taxon>
    </lineage>
</organism>
<dbReference type="AlphaFoldDB" id="A0A5S5DQA7"/>
<dbReference type="Gene3D" id="3.40.30.10">
    <property type="entry name" value="Glutaredoxin"/>
    <property type="match status" value="1"/>
</dbReference>
<protein>
    <submittedName>
        <fullName evidence="3">Thiol-disulfide isomerase/thioredoxin</fullName>
    </submittedName>
</protein>
<gene>
    <name evidence="3" type="ORF">C7447_10535</name>
</gene>
<dbReference type="SUPFAM" id="SSF52833">
    <property type="entry name" value="Thioredoxin-like"/>
    <property type="match status" value="1"/>
</dbReference>
<evidence type="ECO:0000313" key="3">
    <source>
        <dbReference type="EMBL" id="TYP97022.1"/>
    </source>
</evidence>
<feature type="domain" description="Redoxin" evidence="2">
    <location>
        <begin position="56"/>
        <end position="175"/>
    </location>
</feature>
<dbReference type="InterPro" id="IPR036249">
    <property type="entry name" value="Thioredoxin-like_sf"/>
</dbReference>
<keyword evidence="4" id="KW-1185">Reference proteome</keyword>
<dbReference type="RefSeq" id="WP_148870957.1">
    <property type="nucleotide sequence ID" value="NZ_VNIA01000005.1"/>
</dbReference>
<sequence length="199" mass="22814">MKRLLTLVLIVISSSVFAQKKYYNQAVNSCSEKTSEGLIDKCIKDSYLLNYDFTTLNNEVVSTKKIKKSIVIVAAATWSAPCWGEVPTLNTMVEKYHDKVEFIMIFWDKEAKVKKMAEKLDKRILLVPAREMDKTETGNLDVSGFVHKLDYPTTYLIGKDKKFLNVKRGAATPTKEMNWDQVNELNTKNFEEFLTPVLN</sequence>
<feature type="chain" id="PRO_5024464156" evidence="1">
    <location>
        <begin position="19"/>
        <end position="199"/>
    </location>
</feature>
<evidence type="ECO:0000256" key="1">
    <source>
        <dbReference type="SAM" id="SignalP"/>
    </source>
</evidence>